<dbReference type="GO" id="GO:0005345">
    <property type="term" value="F:purine nucleobase transmembrane transporter activity"/>
    <property type="evidence" value="ECO:0007669"/>
    <property type="project" value="TreeGrafter"/>
</dbReference>
<dbReference type="PANTHER" id="PTHR43337">
    <property type="entry name" value="XANTHINE/URACIL PERMEASE C887.17-RELATED"/>
    <property type="match status" value="1"/>
</dbReference>
<keyword evidence="4 8" id="KW-1003">Cell membrane</keyword>
<protein>
    <submittedName>
        <fullName evidence="10">Guanine permease</fullName>
    </submittedName>
</protein>
<feature type="transmembrane region" description="Helical" evidence="9">
    <location>
        <begin position="400"/>
        <end position="419"/>
    </location>
</feature>
<reference evidence="10 11" key="1">
    <citation type="submission" date="2017-12" db="EMBL/GenBank/DDBJ databases">
        <title>Phylogenetic diversity of female urinary microbiome.</title>
        <authorList>
            <person name="Thomas-White K."/>
            <person name="Wolfe A.J."/>
        </authorList>
    </citation>
    <scope>NUCLEOTIDE SEQUENCE [LARGE SCALE GENOMIC DNA]</scope>
    <source>
        <strain evidence="10 11">UMB0898</strain>
    </source>
</reference>
<dbReference type="InterPro" id="IPR026033">
    <property type="entry name" value="Azg-like_bact_archaea"/>
</dbReference>
<feature type="transmembrane region" description="Helical" evidence="9">
    <location>
        <begin position="374"/>
        <end position="394"/>
    </location>
</feature>
<gene>
    <name evidence="10" type="ORF">CYJ57_06500</name>
</gene>
<evidence type="ECO:0000313" key="10">
    <source>
        <dbReference type="EMBL" id="PKY87841.1"/>
    </source>
</evidence>
<comment type="caution">
    <text evidence="10">The sequence shown here is derived from an EMBL/GenBank/DDBJ whole genome shotgun (WGS) entry which is preliminary data.</text>
</comment>
<feature type="transmembrane region" description="Helical" evidence="9">
    <location>
        <begin position="51"/>
        <end position="77"/>
    </location>
</feature>
<feature type="transmembrane region" description="Helical" evidence="9">
    <location>
        <begin position="97"/>
        <end position="118"/>
    </location>
</feature>
<organism evidence="10 11">
    <name type="scientific">Falseniella ignava</name>
    <dbReference type="NCBI Taxonomy" id="137730"/>
    <lineage>
        <taxon>Bacteria</taxon>
        <taxon>Bacillati</taxon>
        <taxon>Bacillota</taxon>
        <taxon>Bacilli</taxon>
        <taxon>Lactobacillales</taxon>
        <taxon>Aerococcaceae</taxon>
        <taxon>Falseniella</taxon>
    </lineage>
</organism>
<evidence type="ECO:0000256" key="2">
    <source>
        <dbReference type="ARBA" id="ARBA00005697"/>
    </source>
</evidence>
<proteinExistence type="inferred from homology"/>
<sequence length="488" mass="51395">MLSLERFFKLEENGTNVSTEILAGITTFFAMSYIIFVNPAILALSGMPSQAVFLATIFASAISTVFIGLFANVPYALGPGMGLNAFFTYTVVFGLGFTWQEALSMVFICGIINVLITITNVRKMLILAIPDFIQHAISAGIGVFIAYLGIKNAGLLTFLADATQIISVNGTAGNQVSAGQGVETILMNGGVLPELANVLDIEILLVIVGLFITVALMILNVRGAILIGIIATTALAIATGTVDLSSIDFGASNLANSFKALGETFFVIFKPEGLPSLFRDPTRIPVVIMTIFAFSLSDVFDTIGTFIGTGRRSGIFSDQDIAELEHSSGITSKMDRALFGDSFGTVFGALLGTSNTTTFVESAAGIGAGGRTGLTSVSTAVCFILAMFLSPIIGVVPPQATAPALIVVGVLMLASFAEINWSDFEFAVPAFFGSVFMGLCYSISNGIAAAFITYGVIKIIKGEAKEVHPILWISMGLFILNYIVLGVL</sequence>
<evidence type="ECO:0000256" key="7">
    <source>
        <dbReference type="ARBA" id="ARBA00023136"/>
    </source>
</evidence>
<feature type="transmembrane region" description="Helical" evidence="9">
    <location>
        <begin position="469"/>
        <end position="487"/>
    </location>
</feature>
<evidence type="ECO:0000256" key="5">
    <source>
        <dbReference type="ARBA" id="ARBA00022692"/>
    </source>
</evidence>
<dbReference type="AlphaFoldDB" id="A0A2I1JWS7"/>
<keyword evidence="6 8" id="KW-1133">Transmembrane helix</keyword>
<feature type="transmembrane region" description="Helical" evidence="9">
    <location>
        <begin position="201"/>
        <end position="219"/>
    </location>
</feature>
<dbReference type="PIRSF" id="PIRSF005353">
    <property type="entry name" value="PbuG"/>
    <property type="match status" value="1"/>
</dbReference>
<feature type="transmembrane region" description="Helical" evidence="9">
    <location>
        <begin position="224"/>
        <end position="242"/>
    </location>
</feature>
<dbReference type="InterPro" id="IPR045018">
    <property type="entry name" value="Azg-like"/>
</dbReference>
<dbReference type="InterPro" id="IPR006043">
    <property type="entry name" value="NCS2"/>
</dbReference>
<feature type="transmembrane region" description="Helical" evidence="9">
    <location>
        <begin position="20"/>
        <end position="44"/>
    </location>
</feature>
<comment type="subcellular location">
    <subcellularLocation>
        <location evidence="1 8">Cell membrane</location>
        <topology evidence="1 8">Multi-pass membrane protein</topology>
    </subcellularLocation>
</comment>
<evidence type="ECO:0000256" key="1">
    <source>
        <dbReference type="ARBA" id="ARBA00004651"/>
    </source>
</evidence>
<feature type="transmembrane region" description="Helical" evidence="9">
    <location>
        <begin position="431"/>
        <end position="457"/>
    </location>
</feature>
<evidence type="ECO:0000256" key="3">
    <source>
        <dbReference type="ARBA" id="ARBA00022448"/>
    </source>
</evidence>
<dbReference type="Proteomes" id="UP000234384">
    <property type="component" value="Unassembled WGS sequence"/>
</dbReference>
<evidence type="ECO:0000256" key="9">
    <source>
        <dbReference type="SAM" id="Phobius"/>
    </source>
</evidence>
<dbReference type="Pfam" id="PF00860">
    <property type="entry name" value="Xan_ur_permease"/>
    <property type="match status" value="2"/>
</dbReference>
<feature type="transmembrane region" description="Helical" evidence="9">
    <location>
        <begin position="125"/>
        <end position="150"/>
    </location>
</feature>
<dbReference type="PANTHER" id="PTHR43337:SF1">
    <property type="entry name" value="XANTHINE_URACIL PERMEASE C887.17-RELATED"/>
    <property type="match status" value="1"/>
</dbReference>
<evidence type="ECO:0000256" key="4">
    <source>
        <dbReference type="ARBA" id="ARBA00022475"/>
    </source>
</evidence>
<dbReference type="GO" id="GO:0005886">
    <property type="term" value="C:plasma membrane"/>
    <property type="evidence" value="ECO:0007669"/>
    <property type="project" value="UniProtKB-SubCell"/>
</dbReference>
<keyword evidence="7 8" id="KW-0472">Membrane</keyword>
<dbReference type="EMBL" id="PKHE01000019">
    <property type="protein sequence ID" value="PKY87841.1"/>
    <property type="molecule type" value="Genomic_DNA"/>
</dbReference>
<evidence type="ECO:0000313" key="11">
    <source>
        <dbReference type="Proteomes" id="UP000234384"/>
    </source>
</evidence>
<evidence type="ECO:0000256" key="6">
    <source>
        <dbReference type="ARBA" id="ARBA00022989"/>
    </source>
</evidence>
<keyword evidence="5 8" id="KW-0812">Transmembrane</keyword>
<keyword evidence="3 8" id="KW-0813">Transport</keyword>
<evidence type="ECO:0000256" key="8">
    <source>
        <dbReference type="PIRNR" id="PIRNR005353"/>
    </source>
</evidence>
<feature type="transmembrane region" description="Helical" evidence="9">
    <location>
        <begin position="284"/>
        <end position="307"/>
    </location>
</feature>
<dbReference type="RefSeq" id="WP_101954597.1">
    <property type="nucleotide sequence ID" value="NZ_PKHE01000019.1"/>
</dbReference>
<name>A0A2I1JWS7_9LACT</name>
<accession>A0A2I1JWS7</accession>
<dbReference type="OrthoDB" id="9808458at2"/>
<comment type="similarity">
    <text evidence="2 8">Belongs to the nucleobase:cation symporter-2 (NCS2) (TC 2.A.40) family. Azg-like subfamily.</text>
</comment>